<proteinExistence type="predicted"/>
<dbReference type="PROSITE" id="PS50110">
    <property type="entry name" value="RESPONSE_REGULATORY"/>
    <property type="match status" value="1"/>
</dbReference>
<reference evidence="3" key="1">
    <citation type="journal article" date="2013" name="Environ. Microbiol.">
        <title>Microbiota from the distal guts of lean and obese adolescents exhibit partial functional redundancy besides clear differences in community structure.</title>
        <authorList>
            <person name="Ferrer M."/>
            <person name="Ruiz A."/>
            <person name="Lanza F."/>
            <person name="Haange S.B."/>
            <person name="Oberbach A."/>
            <person name="Till H."/>
            <person name="Bargiela R."/>
            <person name="Campoy C."/>
            <person name="Segura M.T."/>
            <person name="Richter M."/>
            <person name="von Bergen M."/>
            <person name="Seifert J."/>
            <person name="Suarez A."/>
        </authorList>
    </citation>
    <scope>NUCLEOTIDE SEQUENCE</scope>
</reference>
<evidence type="ECO:0000313" key="3">
    <source>
        <dbReference type="EMBL" id="EKC67680.1"/>
    </source>
</evidence>
<feature type="domain" description="Response regulatory" evidence="2">
    <location>
        <begin position="9"/>
        <end position="123"/>
    </location>
</feature>
<protein>
    <recommendedName>
        <fullName evidence="2">Response regulatory domain-containing protein</fullName>
    </recommendedName>
</protein>
<dbReference type="AlphaFoldDB" id="K1TN04"/>
<dbReference type="Gene3D" id="3.40.50.2300">
    <property type="match status" value="1"/>
</dbReference>
<dbReference type="SUPFAM" id="SSF52172">
    <property type="entry name" value="CheY-like"/>
    <property type="match status" value="1"/>
</dbReference>
<evidence type="ECO:0000256" key="1">
    <source>
        <dbReference type="SAM" id="MobiDB-lite"/>
    </source>
</evidence>
<comment type="caution">
    <text evidence="3">The sequence shown here is derived from an EMBL/GenBank/DDBJ whole genome shotgun (WGS) entry which is preliminary data.</text>
</comment>
<feature type="compositionally biased region" description="Basic and acidic residues" evidence="1">
    <location>
        <begin position="133"/>
        <end position="155"/>
    </location>
</feature>
<feature type="region of interest" description="Disordered" evidence="1">
    <location>
        <begin position="133"/>
        <end position="171"/>
    </location>
</feature>
<evidence type="ECO:0000259" key="2">
    <source>
        <dbReference type="PROSITE" id="PS50110"/>
    </source>
</evidence>
<accession>K1TN04</accession>
<gene>
    <name evidence="3" type="ORF">OBE_05326</name>
</gene>
<name>K1TN04_9ZZZZ</name>
<dbReference type="InterPro" id="IPR011006">
    <property type="entry name" value="CheY-like_superfamily"/>
</dbReference>
<dbReference type="EMBL" id="AJWZ01003635">
    <property type="protein sequence ID" value="EKC67680.1"/>
    <property type="molecule type" value="Genomic_DNA"/>
</dbReference>
<organism evidence="3">
    <name type="scientific">human gut metagenome</name>
    <dbReference type="NCBI Taxonomy" id="408170"/>
    <lineage>
        <taxon>unclassified sequences</taxon>
        <taxon>metagenomes</taxon>
        <taxon>organismal metagenomes</taxon>
    </lineage>
</organism>
<sequence>MNTSLHTVRALLVSSSEAQTQRISALLTRARIVPFDHAGSARQALEQFDAGGIDGVLIAEPIAGSSGRELALQLKKRHCMAVLLLAAPEHADTDAALLEQSGVLVLPNDAPESLIVQTIRLLTAVRIQLEQMQHKTEKARGEGRRYPHHQPREAPARAAPADDGDGGAQIH</sequence>
<dbReference type="GO" id="GO:0000160">
    <property type="term" value="P:phosphorelay signal transduction system"/>
    <property type="evidence" value="ECO:0007669"/>
    <property type="project" value="InterPro"/>
</dbReference>
<dbReference type="InterPro" id="IPR001789">
    <property type="entry name" value="Sig_transdc_resp-reg_receiver"/>
</dbReference>